<dbReference type="Pfam" id="PF04187">
    <property type="entry name" value="Cofac_haem_bdg"/>
    <property type="match status" value="1"/>
</dbReference>
<dbReference type="Proteomes" id="UP000239181">
    <property type="component" value="Unassembled WGS sequence"/>
</dbReference>
<proteinExistence type="predicted"/>
<feature type="domain" description="Haem-binding uptake Tiki superfamily ChaN" evidence="2">
    <location>
        <begin position="57"/>
        <end position="253"/>
    </location>
</feature>
<keyword evidence="1" id="KW-0732">Signal</keyword>
<dbReference type="OrthoDB" id="9795827at2"/>
<dbReference type="AlphaFoldDB" id="A0A2S9IDM8"/>
<dbReference type="Gene3D" id="1.10.8.760">
    <property type="entry name" value="Haem-binding uptake, Tiki superfamily, ChaN, domain 2"/>
    <property type="match status" value="1"/>
</dbReference>
<name>A0A2S9IDM8_9GAMM</name>
<evidence type="ECO:0000313" key="3">
    <source>
        <dbReference type="EMBL" id="PRD15895.1"/>
    </source>
</evidence>
<evidence type="ECO:0000313" key="4">
    <source>
        <dbReference type="Proteomes" id="UP000239181"/>
    </source>
</evidence>
<gene>
    <name evidence="3" type="ORF">CQW29_09895</name>
</gene>
<evidence type="ECO:0000256" key="1">
    <source>
        <dbReference type="SAM" id="SignalP"/>
    </source>
</evidence>
<dbReference type="Gene3D" id="3.40.50.11550">
    <property type="match status" value="1"/>
</dbReference>
<dbReference type="PROSITE" id="PS51257">
    <property type="entry name" value="PROKAR_LIPOPROTEIN"/>
    <property type="match status" value="1"/>
</dbReference>
<feature type="chain" id="PRO_5015684116" evidence="1">
    <location>
        <begin position="21"/>
        <end position="289"/>
    </location>
</feature>
<protein>
    <submittedName>
        <fullName evidence="3">Iron-regulated protein</fullName>
    </submittedName>
</protein>
<feature type="signal peptide" evidence="1">
    <location>
        <begin position="1"/>
        <end position="20"/>
    </location>
</feature>
<sequence>MKTKLAATALLLSLASLLTACQQPKSLAPQAASISDFSSASTIKALDSSRTLTPQALLDELSQAQIVIVGEEHSDARHHQAEQWLIEQLGQKRPQGSVLMEMINNDQQAAVSELQKGLKSDPYIREQRIQELLQWRTGWPWPLYRGVVMSSLHGKAPLLAANLSRPQIEALYAEPQFPAGHHSSQPEVRNTLSSVITAMHGGKMAPEQLKSMLSVQQNRDRFMAQQLINAPRPALLIAGGYHAAKSLGVPLHLQDLNAPRPLVLILAASGTEVTPDQADYVWYIPASGQ</sequence>
<dbReference type="PIRSF" id="PIRSF020419">
    <property type="entry name" value="Fe_uptake_reg_CjrA_prd"/>
    <property type="match status" value="1"/>
</dbReference>
<keyword evidence="4" id="KW-1185">Reference proteome</keyword>
<organism evidence="3 4">
    <name type="scientific">Pantoea coffeiphila</name>
    <dbReference type="NCBI Taxonomy" id="1465635"/>
    <lineage>
        <taxon>Bacteria</taxon>
        <taxon>Pseudomonadati</taxon>
        <taxon>Pseudomonadota</taxon>
        <taxon>Gammaproteobacteria</taxon>
        <taxon>Enterobacterales</taxon>
        <taxon>Erwiniaceae</taxon>
        <taxon>Pantoea</taxon>
    </lineage>
</organism>
<comment type="caution">
    <text evidence="3">The sequence shown here is derived from an EMBL/GenBank/DDBJ whole genome shotgun (WGS) entry which is preliminary data.</text>
</comment>
<reference evidence="3 4" key="1">
    <citation type="submission" date="2017-10" db="EMBL/GenBank/DDBJ databases">
        <title>Draft genome of two endophytic bacteria isolated from 'guarana' Paullinia cupana (Mart.) Ducke.</title>
        <authorList>
            <person name="Siqueira K.A."/>
            <person name="Liotti R.G."/>
            <person name="Mendes T.A."/>
            <person name="Soares M.A."/>
        </authorList>
    </citation>
    <scope>NUCLEOTIDE SEQUENCE [LARGE SCALE GENOMIC DNA]</scope>
    <source>
        <strain evidence="3 4">342</strain>
    </source>
</reference>
<dbReference type="InterPro" id="IPR016773">
    <property type="entry name" value="Fe3_uptake_reg_CjrA_prd"/>
</dbReference>
<dbReference type="EMBL" id="PDET01000005">
    <property type="protein sequence ID" value="PRD15895.1"/>
    <property type="molecule type" value="Genomic_DNA"/>
</dbReference>
<accession>A0A2S9IDM8</accession>
<dbReference type="InterPro" id="IPR007314">
    <property type="entry name" value="Cofac_haem-bd_dom"/>
</dbReference>
<dbReference type="SUPFAM" id="SSF159501">
    <property type="entry name" value="EreA/ChaN-like"/>
    <property type="match status" value="1"/>
</dbReference>
<evidence type="ECO:0000259" key="2">
    <source>
        <dbReference type="Pfam" id="PF04187"/>
    </source>
</evidence>
<dbReference type="CDD" id="cd14727">
    <property type="entry name" value="ChanN-like"/>
    <property type="match status" value="1"/>
</dbReference>